<keyword evidence="11" id="KW-1185">Reference proteome</keyword>
<keyword evidence="3 8" id="KW-0812">Transmembrane</keyword>
<protein>
    <submittedName>
        <fullName evidence="10">Uncharacterized protein</fullName>
    </submittedName>
</protein>
<accession>W9RER7</accession>
<keyword evidence="5 8" id="KW-1133">Transmembrane helix</keyword>
<dbReference type="PANTHER" id="PTHR31587:SF4">
    <property type="entry name" value="TRANSMEMBRANE PROTEIN (DUF2215)"/>
    <property type="match status" value="1"/>
</dbReference>
<dbReference type="Pfam" id="PF10225">
    <property type="entry name" value="NEMP"/>
    <property type="match status" value="1"/>
</dbReference>
<evidence type="ECO:0000256" key="4">
    <source>
        <dbReference type="ARBA" id="ARBA00022729"/>
    </source>
</evidence>
<evidence type="ECO:0000256" key="5">
    <source>
        <dbReference type="ARBA" id="ARBA00022989"/>
    </source>
</evidence>
<dbReference type="Proteomes" id="UP000030645">
    <property type="component" value="Unassembled WGS sequence"/>
</dbReference>
<sequence>MASAKQVLISTRLLFLLLLCLPFSSSTAPPSDQHSLVVAPSAKLQLSHGGVQVKTCPNSKPGISMVCERVRIYGLSRIQNLWKFSHSVKIKVSVTNSTGHLPKAGVCFHRNMSLGLGMCPKNKWENVSNGSWARSASPFGHKVLDIRAASSSLESFEVSIEEAQYVAIYQVGLVSFLFYYFPGIWHSILTEAGISEEMYYALVVFLVVFLILAGGWLAFWVVHKHIPTEDGSIDTSTSLFVAWSIRILSALLILQSSVDPMLATEALIFGMITSSILRSIFRLRRIRYIYRELRKSAKRKHKTAHLPGSSALEDPLDRIRSNEDFSFRTIPRSKNFTMVPSSPADRGFSGSGSNQLYISSFHTTPEGRRFSKPEWEKFTRESTDNALEELASSPGFGKWLSQNADRITVTPPSSSRAEQRSKWFSW</sequence>
<feature type="signal peptide" evidence="9">
    <location>
        <begin position="1"/>
        <end position="27"/>
    </location>
</feature>
<evidence type="ECO:0000256" key="2">
    <source>
        <dbReference type="ARBA" id="ARBA00005748"/>
    </source>
</evidence>
<dbReference type="AlphaFoldDB" id="W9RER7"/>
<dbReference type="EMBL" id="KE344088">
    <property type="protein sequence ID" value="EXB53385.1"/>
    <property type="molecule type" value="Genomic_DNA"/>
</dbReference>
<dbReference type="GO" id="GO:0005637">
    <property type="term" value="C:nuclear inner membrane"/>
    <property type="evidence" value="ECO:0007669"/>
    <property type="project" value="UniProtKB-SubCell"/>
</dbReference>
<evidence type="ECO:0000313" key="10">
    <source>
        <dbReference type="EMBL" id="EXB53385.1"/>
    </source>
</evidence>
<feature type="transmembrane region" description="Helical" evidence="8">
    <location>
        <begin position="260"/>
        <end position="281"/>
    </location>
</feature>
<keyword evidence="6 8" id="KW-0472">Membrane</keyword>
<dbReference type="InterPro" id="IPR019358">
    <property type="entry name" value="NEMP_fam"/>
</dbReference>
<feature type="chain" id="PRO_5004931344" evidence="9">
    <location>
        <begin position="28"/>
        <end position="426"/>
    </location>
</feature>
<gene>
    <name evidence="10" type="ORF">L484_016270</name>
</gene>
<proteinExistence type="inferred from homology"/>
<evidence type="ECO:0000256" key="7">
    <source>
        <dbReference type="ARBA" id="ARBA00023242"/>
    </source>
</evidence>
<comment type="subcellular location">
    <subcellularLocation>
        <location evidence="1">Nucleus inner membrane</location>
        <topology evidence="1">Multi-pass membrane protein</topology>
        <orientation evidence="1">Nucleoplasmic side</orientation>
    </subcellularLocation>
</comment>
<keyword evidence="4 9" id="KW-0732">Signal</keyword>
<reference evidence="11" key="1">
    <citation type="submission" date="2013-01" db="EMBL/GenBank/DDBJ databases">
        <title>Draft Genome Sequence of a Mulberry Tree, Morus notabilis C.K. Schneid.</title>
        <authorList>
            <person name="He N."/>
            <person name="Zhao S."/>
        </authorList>
    </citation>
    <scope>NUCLEOTIDE SEQUENCE</scope>
</reference>
<keyword evidence="7" id="KW-0539">Nucleus</keyword>
<dbReference type="PANTHER" id="PTHR31587">
    <property type="entry name" value="TRANSMEMBRANE PROTEIN (DUF2215)"/>
    <property type="match status" value="1"/>
</dbReference>
<evidence type="ECO:0000256" key="1">
    <source>
        <dbReference type="ARBA" id="ARBA00004575"/>
    </source>
</evidence>
<evidence type="ECO:0000256" key="6">
    <source>
        <dbReference type="ARBA" id="ARBA00023136"/>
    </source>
</evidence>
<dbReference type="eggNOG" id="ENOG502QSQQ">
    <property type="taxonomic scope" value="Eukaryota"/>
</dbReference>
<organism evidence="10 11">
    <name type="scientific">Morus notabilis</name>
    <dbReference type="NCBI Taxonomy" id="981085"/>
    <lineage>
        <taxon>Eukaryota</taxon>
        <taxon>Viridiplantae</taxon>
        <taxon>Streptophyta</taxon>
        <taxon>Embryophyta</taxon>
        <taxon>Tracheophyta</taxon>
        <taxon>Spermatophyta</taxon>
        <taxon>Magnoliopsida</taxon>
        <taxon>eudicotyledons</taxon>
        <taxon>Gunneridae</taxon>
        <taxon>Pentapetalae</taxon>
        <taxon>rosids</taxon>
        <taxon>fabids</taxon>
        <taxon>Rosales</taxon>
        <taxon>Moraceae</taxon>
        <taxon>Moreae</taxon>
        <taxon>Morus</taxon>
    </lineage>
</organism>
<feature type="transmembrane region" description="Helical" evidence="8">
    <location>
        <begin position="198"/>
        <end position="221"/>
    </location>
</feature>
<evidence type="ECO:0000256" key="8">
    <source>
        <dbReference type="SAM" id="Phobius"/>
    </source>
</evidence>
<name>W9RER7_9ROSA</name>
<evidence type="ECO:0000256" key="9">
    <source>
        <dbReference type="SAM" id="SignalP"/>
    </source>
</evidence>
<evidence type="ECO:0000313" key="11">
    <source>
        <dbReference type="Proteomes" id="UP000030645"/>
    </source>
</evidence>
<dbReference type="STRING" id="981085.W9RER7"/>
<evidence type="ECO:0000256" key="3">
    <source>
        <dbReference type="ARBA" id="ARBA00022692"/>
    </source>
</evidence>
<comment type="similarity">
    <text evidence="2">Belongs to the NEMP family.</text>
</comment>